<dbReference type="GO" id="GO:0006355">
    <property type="term" value="P:regulation of DNA-templated transcription"/>
    <property type="evidence" value="ECO:0007669"/>
    <property type="project" value="InterPro"/>
</dbReference>
<dbReference type="InterPro" id="IPR036388">
    <property type="entry name" value="WH-like_DNA-bd_sf"/>
</dbReference>
<dbReference type="InterPro" id="IPR000792">
    <property type="entry name" value="Tscrpt_reg_LuxR_C"/>
</dbReference>
<dbReference type="PANTHER" id="PTHR34293">
    <property type="entry name" value="HTH-TYPE TRANSCRIPTIONAL REGULATOR TRMBL2"/>
    <property type="match status" value="1"/>
</dbReference>
<accession>A0A543J092</accession>
<dbReference type="InterPro" id="IPR051797">
    <property type="entry name" value="TrmB-like"/>
</dbReference>
<dbReference type="SUPFAM" id="SSF46894">
    <property type="entry name" value="C-terminal effector domain of the bipartite response regulators"/>
    <property type="match status" value="1"/>
</dbReference>
<comment type="caution">
    <text evidence="2">The sequence shown here is derived from an EMBL/GenBank/DDBJ whole genome shotgun (WGS) entry which is preliminary data.</text>
</comment>
<sequence length="327" mass="35788">MLDALGVDAVAEAVYRALLQHPTWGLHELVAHLGRPEDEVRASLDALMRMALLRPSPDGGAAGPYRPVSPEIGLASLLARTEAELYRRQQEIAAIRKAIAAIALEYDAIRGDRQAAFERLDGLDAVRSRLEELVHKARSEYASFTPGGPSAFTPPEARHQLDRRALERGVLIRNVYQDGCRNHAETLRYAQWLAARGGQTRSCPTLPMSLVIVDRRVALVPLDPAEPRRGALEVTAPGVVEGLCALFEHVWAISVPFGEAPADGHGLSPVERTLLRLLLDGVTDETAARRLGVSLRTVRRTMSSLMSRLGARSRFEAGARAVQRGWL</sequence>
<dbReference type="Gene3D" id="1.10.10.10">
    <property type="entry name" value="Winged helix-like DNA-binding domain superfamily/Winged helix DNA-binding domain"/>
    <property type="match status" value="1"/>
</dbReference>
<dbReference type="Pfam" id="PF00196">
    <property type="entry name" value="GerE"/>
    <property type="match status" value="1"/>
</dbReference>
<evidence type="ECO:0000259" key="1">
    <source>
        <dbReference type="PROSITE" id="PS50043"/>
    </source>
</evidence>
<dbReference type="PROSITE" id="PS50043">
    <property type="entry name" value="HTH_LUXR_2"/>
    <property type="match status" value="1"/>
</dbReference>
<dbReference type="CDD" id="cd06170">
    <property type="entry name" value="LuxR_C_like"/>
    <property type="match status" value="1"/>
</dbReference>
<dbReference type="RefSeq" id="WP_142260154.1">
    <property type="nucleotide sequence ID" value="NZ_BMPV01000001.1"/>
</dbReference>
<name>A0A543J092_9ACTN</name>
<evidence type="ECO:0000313" key="2">
    <source>
        <dbReference type="EMBL" id="TQM76245.1"/>
    </source>
</evidence>
<protein>
    <submittedName>
        <fullName evidence="2">Regulatory LuxR family protein</fullName>
    </submittedName>
</protein>
<feature type="domain" description="HTH luxR-type" evidence="1">
    <location>
        <begin position="260"/>
        <end position="325"/>
    </location>
</feature>
<dbReference type="PANTHER" id="PTHR34293:SF1">
    <property type="entry name" value="HTH-TYPE TRANSCRIPTIONAL REGULATOR TRMBL2"/>
    <property type="match status" value="1"/>
</dbReference>
<dbReference type="AlphaFoldDB" id="A0A543J092"/>
<gene>
    <name evidence="2" type="ORF">FHX40_2977</name>
</gene>
<evidence type="ECO:0000313" key="3">
    <source>
        <dbReference type="Proteomes" id="UP000319213"/>
    </source>
</evidence>
<organism evidence="2 3">
    <name type="scientific">Thermopolyspora flexuosa</name>
    <dbReference type="NCBI Taxonomy" id="103836"/>
    <lineage>
        <taxon>Bacteria</taxon>
        <taxon>Bacillati</taxon>
        <taxon>Actinomycetota</taxon>
        <taxon>Actinomycetes</taxon>
        <taxon>Streptosporangiales</taxon>
        <taxon>Streptosporangiaceae</taxon>
        <taxon>Thermopolyspora</taxon>
    </lineage>
</organism>
<dbReference type="InterPro" id="IPR016032">
    <property type="entry name" value="Sig_transdc_resp-reg_C-effctor"/>
</dbReference>
<dbReference type="EMBL" id="VFPQ01000001">
    <property type="protein sequence ID" value="TQM76245.1"/>
    <property type="molecule type" value="Genomic_DNA"/>
</dbReference>
<dbReference type="Proteomes" id="UP000319213">
    <property type="component" value="Unassembled WGS sequence"/>
</dbReference>
<dbReference type="SMART" id="SM00421">
    <property type="entry name" value="HTH_LUXR"/>
    <property type="match status" value="1"/>
</dbReference>
<keyword evidence="3" id="KW-1185">Reference proteome</keyword>
<reference evidence="2 3" key="1">
    <citation type="submission" date="2019-06" db="EMBL/GenBank/DDBJ databases">
        <title>Sequencing the genomes of 1000 actinobacteria strains.</title>
        <authorList>
            <person name="Klenk H.-P."/>
        </authorList>
    </citation>
    <scope>NUCLEOTIDE SEQUENCE [LARGE SCALE GENOMIC DNA]</scope>
    <source>
        <strain evidence="2 3">DSM 43186</strain>
    </source>
</reference>
<dbReference type="OrthoDB" id="3728246at2"/>
<proteinExistence type="predicted"/>
<dbReference type="GO" id="GO:0003677">
    <property type="term" value="F:DNA binding"/>
    <property type="evidence" value="ECO:0007669"/>
    <property type="project" value="InterPro"/>
</dbReference>